<name>A0AA87W8A3_9BRAD</name>
<reference evidence="1" key="2">
    <citation type="submission" date="2022-12" db="EMBL/GenBank/DDBJ databases">
        <authorList>
            <person name="Sun Q."/>
            <person name="Zhou Y."/>
        </authorList>
    </citation>
    <scope>NUCLEOTIDE SEQUENCE</scope>
    <source>
        <strain evidence="1">CGMCC 1.15034</strain>
    </source>
</reference>
<sequence>MAQRSRKVRAVVVVPVAVLAQVLEPVVLAPAVRAQVRAARAQVAHLVTVARAQVAQPVAAAAASRMSSAADKAPPALPACATR</sequence>
<evidence type="ECO:0000313" key="2">
    <source>
        <dbReference type="Proteomes" id="UP000625079"/>
    </source>
</evidence>
<comment type="caution">
    <text evidence="1">The sequence shown here is derived from an EMBL/GenBank/DDBJ whole genome shotgun (WGS) entry which is preliminary data.</text>
</comment>
<dbReference type="Proteomes" id="UP000625079">
    <property type="component" value="Unassembled WGS sequence"/>
</dbReference>
<organism evidence="1 2">
    <name type="scientific">Bradyrhizobium guangdongense</name>
    <dbReference type="NCBI Taxonomy" id="1325090"/>
    <lineage>
        <taxon>Bacteria</taxon>
        <taxon>Pseudomonadati</taxon>
        <taxon>Pseudomonadota</taxon>
        <taxon>Alphaproteobacteria</taxon>
        <taxon>Hyphomicrobiales</taxon>
        <taxon>Nitrobacteraceae</taxon>
        <taxon>Bradyrhizobium</taxon>
    </lineage>
</organism>
<evidence type="ECO:0000313" key="1">
    <source>
        <dbReference type="EMBL" id="GGI28566.1"/>
    </source>
</evidence>
<gene>
    <name evidence="1" type="ORF">GCM10010987_50040</name>
</gene>
<dbReference type="AlphaFoldDB" id="A0AA87W8A3"/>
<proteinExistence type="predicted"/>
<protein>
    <submittedName>
        <fullName evidence="1">Uncharacterized protein</fullName>
    </submittedName>
</protein>
<accession>A0AA87W8A3</accession>
<dbReference type="EMBL" id="BMHC01000012">
    <property type="protein sequence ID" value="GGI28566.1"/>
    <property type="molecule type" value="Genomic_DNA"/>
</dbReference>
<reference evidence="1" key="1">
    <citation type="journal article" date="2014" name="Int. J. Syst. Evol. Microbiol.">
        <title>Complete genome sequence of Corynebacterium casei LMG S-19264T (=DSM 44701T), isolated from a smear-ripened cheese.</title>
        <authorList>
            <consortium name="US DOE Joint Genome Institute (JGI-PGF)"/>
            <person name="Walter F."/>
            <person name="Albersmeier A."/>
            <person name="Kalinowski J."/>
            <person name="Ruckert C."/>
        </authorList>
    </citation>
    <scope>NUCLEOTIDE SEQUENCE</scope>
    <source>
        <strain evidence="1">CGMCC 1.15034</strain>
    </source>
</reference>